<feature type="domain" description="Transposase IS66 zinc-finger binding" evidence="4">
    <location>
        <begin position="127"/>
        <end position="170"/>
    </location>
</feature>
<gene>
    <name evidence="6" type="ORF">EDC14_103659</name>
</gene>
<feature type="region of interest" description="Disordered" evidence="2">
    <location>
        <begin position="527"/>
        <end position="551"/>
    </location>
</feature>
<dbReference type="NCBIfam" id="NF033517">
    <property type="entry name" value="transpos_IS66"/>
    <property type="match status" value="1"/>
</dbReference>
<feature type="compositionally biased region" description="Polar residues" evidence="2">
    <location>
        <begin position="527"/>
        <end position="539"/>
    </location>
</feature>
<dbReference type="Pfam" id="PF13007">
    <property type="entry name" value="LZ_Tnp_IS66"/>
    <property type="match status" value="1"/>
</dbReference>
<keyword evidence="7" id="KW-1185">Reference proteome</keyword>
<comment type="caution">
    <text evidence="6">The sequence shown here is derived from an EMBL/GenBank/DDBJ whole genome shotgun (WGS) entry which is preliminary data.</text>
</comment>
<dbReference type="Proteomes" id="UP000295008">
    <property type="component" value="Unassembled WGS sequence"/>
</dbReference>
<keyword evidence="1" id="KW-0175">Coiled coil</keyword>
<dbReference type="InterPro" id="IPR024474">
    <property type="entry name" value="Znf_dom_IS66"/>
</dbReference>
<evidence type="ECO:0000256" key="1">
    <source>
        <dbReference type="SAM" id="Coils"/>
    </source>
</evidence>
<evidence type="ECO:0000256" key="2">
    <source>
        <dbReference type="SAM" id="MobiDB-lite"/>
    </source>
</evidence>
<accession>A0A4R1R4B0</accession>
<sequence length="551" mass="63480">MPDFVDFMRVSRYNERMETPEISIENLLKTNEALKAENEQLRDQVQWLMEQFRLAKHQQFGAKSEQTHLDQLYLFNEAEQSANLTAPEPEITEVRAHYRKKTRLITDKLPEDLPVEIIEHGLSEEKRACPDCGCTLHKMGEDTREELKIIPAQAVIVRHVRHVYACRRCEGFSERVPIVKADMPEPVIKGGFASPESIAHIATQKFVMGSPLYRQEQEWALNGILLSRQTMSNWLIKACEDWLEPIYKQMKRQLCGQQVIHADETKLQVLHEDGKPAQSKSYMWLYRTSGVAERQIVLYDYQPDRRHIHPETFLKNFSGFLHADGYEGYHKLPAGIAVVGCWAHLRRKFDEILQTLPKDKRGSSDAAKGVAYCDQLFDLEKRFALLSPEERLKERERLSKPLVEEFYTWVGSLRVLPKTLMGKAAYYAASQREYLERYLLDGRLQISNNRAENSIRPFVMGRKNWLFSNTPNGARASAVYYSLIVSAKENGLVPFEYHKSFHPGSKRRARRKSLALEGVTPGLTVTNNRDISAENNTSDCFRPPLPARPAT</sequence>
<dbReference type="AlphaFoldDB" id="A0A4R1R4B0"/>
<dbReference type="InterPro" id="IPR004291">
    <property type="entry name" value="Transposase_IS66_central"/>
</dbReference>
<dbReference type="PANTHER" id="PTHR33678">
    <property type="entry name" value="BLL1576 PROTEIN"/>
    <property type="match status" value="1"/>
</dbReference>
<feature type="domain" description="Transposase IS66 central" evidence="3">
    <location>
        <begin position="191"/>
        <end position="475"/>
    </location>
</feature>
<reference evidence="6 7" key="1">
    <citation type="submission" date="2019-03" db="EMBL/GenBank/DDBJ databases">
        <title>Genomic Encyclopedia of Type Strains, Phase IV (KMG-IV): sequencing the most valuable type-strain genomes for metagenomic binning, comparative biology and taxonomic classification.</title>
        <authorList>
            <person name="Goeker M."/>
        </authorList>
    </citation>
    <scope>NUCLEOTIDE SEQUENCE [LARGE SCALE GENOMIC DNA]</scope>
    <source>
        <strain evidence="6 7">LX-B</strain>
    </source>
</reference>
<evidence type="ECO:0000259" key="4">
    <source>
        <dbReference type="Pfam" id="PF13005"/>
    </source>
</evidence>
<dbReference type="Pfam" id="PF13005">
    <property type="entry name" value="zf-IS66"/>
    <property type="match status" value="1"/>
</dbReference>
<evidence type="ECO:0000259" key="5">
    <source>
        <dbReference type="Pfam" id="PF13007"/>
    </source>
</evidence>
<evidence type="ECO:0000313" key="6">
    <source>
        <dbReference type="EMBL" id="TCL60305.1"/>
    </source>
</evidence>
<feature type="domain" description="Transposase TnpC homeodomain" evidence="5">
    <location>
        <begin position="47"/>
        <end position="118"/>
    </location>
</feature>
<dbReference type="Pfam" id="PF03050">
    <property type="entry name" value="DDE_Tnp_IS66"/>
    <property type="match status" value="1"/>
</dbReference>
<evidence type="ECO:0000259" key="3">
    <source>
        <dbReference type="Pfam" id="PF03050"/>
    </source>
</evidence>
<organism evidence="6 7">
    <name type="scientific">Hydrogenispora ethanolica</name>
    <dbReference type="NCBI Taxonomy" id="1082276"/>
    <lineage>
        <taxon>Bacteria</taxon>
        <taxon>Bacillati</taxon>
        <taxon>Bacillota</taxon>
        <taxon>Hydrogenispora</taxon>
    </lineage>
</organism>
<protein>
    <submittedName>
        <fullName evidence="6">Transposase</fullName>
    </submittedName>
</protein>
<proteinExistence type="predicted"/>
<dbReference type="InterPro" id="IPR024463">
    <property type="entry name" value="Transposase_TnpC_homeodom"/>
</dbReference>
<name>A0A4R1R4B0_HYDET</name>
<evidence type="ECO:0000313" key="7">
    <source>
        <dbReference type="Proteomes" id="UP000295008"/>
    </source>
</evidence>
<dbReference type="InterPro" id="IPR052344">
    <property type="entry name" value="Transposase-related"/>
</dbReference>
<dbReference type="PANTHER" id="PTHR33678:SF1">
    <property type="entry name" value="BLL1576 PROTEIN"/>
    <property type="match status" value="1"/>
</dbReference>
<dbReference type="EMBL" id="SLUN01000036">
    <property type="protein sequence ID" value="TCL60305.1"/>
    <property type="molecule type" value="Genomic_DNA"/>
</dbReference>
<feature type="coiled-coil region" evidence="1">
    <location>
        <begin position="24"/>
        <end position="51"/>
    </location>
</feature>